<dbReference type="GO" id="GO:0043190">
    <property type="term" value="C:ATP-binding cassette (ABC) transporter complex"/>
    <property type="evidence" value="ECO:0007669"/>
    <property type="project" value="InterPro"/>
</dbReference>
<dbReference type="GO" id="GO:0042884">
    <property type="term" value="P:microcin transport"/>
    <property type="evidence" value="ECO:0007669"/>
    <property type="project" value="TreeGrafter"/>
</dbReference>
<organism evidence="4">
    <name type="scientific">Cupriavidus oxalaticus</name>
    <dbReference type="NCBI Taxonomy" id="96344"/>
    <lineage>
        <taxon>Bacteria</taxon>
        <taxon>Pseudomonadati</taxon>
        <taxon>Pseudomonadota</taxon>
        <taxon>Betaproteobacteria</taxon>
        <taxon>Burkholderiales</taxon>
        <taxon>Burkholderiaceae</taxon>
        <taxon>Cupriavidus</taxon>
    </lineage>
</organism>
<sequence length="665" mass="74887">MAGATPDACKIVSYLARPQNAGTPEVIVEESNGMPIQARWPLQAAWQCFRRDAVLRFGLATMLAAGISLVSLVSSPAMAAHGFALHGDLKYAGNFPHFDYVNPNAPVGGTLTLANPDRRTSFDKFNPFTLKGTSAPGLNALMFESLLVSSADETASAYGLLAEDVTVAPDELSVTFRIRPQARFSNGDPVLASDVKHSYDMLMSKASSPGYRSMCTDVKAVVVTGERTLRYDFKQRNRELPLIVGALPVFSKKWTAKVPFEKLTFEPPITSGPYLIERYDAGRGIIFKRDPNYWGKDLAVRRGTFNFARVVYRLYKDETAKLEAYKAGEFDAIVEYRAKNWAKSYQGTRFRNGDLIKTEFPHRNGAGMQGFVMNMRKPVFQDVRVRQALILALDFEWLNRQLFYGAYKRLDSWFSNSELAASATFDGRPGPAEMALLEPLRAELPPEVFGPDVVQPSTAPPRSLRDNLRLARRLLAQAGWTYTDGALRNAKGEPLVFEFLDDGGAMSRVITTYVRNLEKLGIQVHQRTTDFALYQKRLEDFDFDMVSIRFPDSQSPGNELRDRFDSEAATTPGSDNLFGLKSPVVDKLVDNLLHAHTREELITAGRALDRVLMHGYYIVPNWYSASHRVSYRKELAYPERLPYYYTAEGWILSHWWRKDLKPQAR</sequence>
<reference evidence="4" key="1">
    <citation type="submission" date="2018-01" db="EMBL/GenBank/DDBJ databases">
        <authorList>
            <person name="Clerissi C."/>
        </authorList>
    </citation>
    <scope>NUCLEOTIDE SEQUENCE</scope>
    <source>
        <strain evidence="4">Cupriavidus oxalaticus LMG 2235</strain>
    </source>
</reference>
<dbReference type="Gene3D" id="3.10.105.10">
    <property type="entry name" value="Dipeptide-binding Protein, Domain 3"/>
    <property type="match status" value="1"/>
</dbReference>
<name>A0A375G0Y7_9BURK</name>
<accession>A0A375G0Y7</accession>
<keyword evidence="2" id="KW-0472">Membrane</keyword>
<comment type="caution">
    <text evidence="4">The sequence shown here is derived from an EMBL/GenBank/DDBJ whole genome shotgun (WGS) entry which is preliminary data.</text>
</comment>
<dbReference type="EMBL" id="OGUS01000117">
    <property type="protein sequence ID" value="SPC13044.1"/>
    <property type="molecule type" value="Genomic_DNA"/>
</dbReference>
<dbReference type="GO" id="GO:1904680">
    <property type="term" value="F:peptide transmembrane transporter activity"/>
    <property type="evidence" value="ECO:0007669"/>
    <property type="project" value="TreeGrafter"/>
</dbReference>
<dbReference type="GO" id="GO:0030288">
    <property type="term" value="C:outer membrane-bounded periplasmic space"/>
    <property type="evidence" value="ECO:0007669"/>
    <property type="project" value="TreeGrafter"/>
</dbReference>
<dbReference type="InterPro" id="IPR000914">
    <property type="entry name" value="SBP_5_dom"/>
</dbReference>
<dbReference type="InterPro" id="IPR030678">
    <property type="entry name" value="Peptide/Ni-bd"/>
</dbReference>
<keyword evidence="2" id="KW-0812">Transmembrane</keyword>
<evidence type="ECO:0000256" key="2">
    <source>
        <dbReference type="SAM" id="Phobius"/>
    </source>
</evidence>
<dbReference type="CDD" id="cd08497">
    <property type="entry name" value="MbnE-like"/>
    <property type="match status" value="1"/>
</dbReference>
<dbReference type="InterPro" id="IPR039424">
    <property type="entry name" value="SBP_5"/>
</dbReference>
<proteinExistence type="predicted"/>
<dbReference type="Gene3D" id="3.40.190.10">
    <property type="entry name" value="Periplasmic binding protein-like II"/>
    <property type="match status" value="1"/>
</dbReference>
<dbReference type="PIRSF" id="PIRSF002741">
    <property type="entry name" value="MppA"/>
    <property type="match status" value="1"/>
</dbReference>
<protein>
    <submittedName>
        <fullName evidence="4">Peptide ABC transporter substrate-binding protein</fullName>
    </submittedName>
</protein>
<keyword evidence="2" id="KW-1133">Transmembrane helix</keyword>
<evidence type="ECO:0000313" key="4">
    <source>
        <dbReference type="EMBL" id="SPC13044.1"/>
    </source>
</evidence>
<dbReference type="GO" id="GO:0015833">
    <property type="term" value="P:peptide transport"/>
    <property type="evidence" value="ECO:0007669"/>
    <property type="project" value="TreeGrafter"/>
</dbReference>
<evidence type="ECO:0000256" key="1">
    <source>
        <dbReference type="ARBA" id="ARBA00022729"/>
    </source>
</evidence>
<keyword evidence="1" id="KW-0732">Signal</keyword>
<feature type="transmembrane region" description="Helical" evidence="2">
    <location>
        <begin position="53"/>
        <end position="73"/>
    </location>
</feature>
<gene>
    <name evidence="4" type="ORF">CO2235_170167</name>
</gene>
<dbReference type="AlphaFoldDB" id="A0A375G0Y7"/>
<dbReference type="SUPFAM" id="SSF53850">
    <property type="entry name" value="Periplasmic binding protein-like II"/>
    <property type="match status" value="1"/>
</dbReference>
<evidence type="ECO:0000259" key="3">
    <source>
        <dbReference type="Pfam" id="PF00496"/>
    </source>
</evidence>
<dbReference type="Pfam" id="PF00496">
    <property type="entry name" value="SBP_bac_5"/>
    <property type="match status" value="1"/>
</dbReference>
<dbReference type="PANTHER" id="PTHR30290">
    <property type="entry name" value="PERIPLASMIC BINDING COMPONENT OF ABC TRANSPORTER"/>
    <property type="match status" value="1"/>
</dbReference>
<dbReference type="Proteomes" id="UP000256862">
    <property type="component" value="Chromosome CO2235"/>
</dbReference>
<feature type="domain" description="Solute-binding protein family 5" evidence="3">
    <location>
        <begin position="159"/>
        <end position="564"/>
    </location>
</feature>
<dbReference type="PANTHER" id="PTHR30290:SF64">
    <property type="entry name" value="ABC TRANSPORTER PERIPLASMIC BINDING PROTEIN"/>
    <property type="match status" value="1"/>
</dbReference>